<dbReference type="EMBL" id="KK198753">
    <property type="protein sequence ID" value="KCW88163.1"/>
    <property type="molecule type" value="Genomic_DNA"/>
</dbReference>
<dbReference type="AlphaFoldDB" id="A0A059DBN5"/>
<organism evidence="2">
    <name type="scientific">Eucalyptus grandis</name>
    <name type="common">Flooded gum</name>
    <dbReference type="NCBI Taxonomy" id="71139"/>
    <lineage>
        <taxon>Eukaryota</taxon>
        <taxon>Viridiplantae</taxon>
        <taxon>Streptophyta</taxon>
        <taxon>Embryophyta</taxon>
        <taxon>Tracheophyta</taxon>
        <taxon>Spermatophyta</taxon>
        <taxon>Magnoliopsida</taxon>
        <taxon>eudicotyledons</taxon>
        <taxon>Gunneridae</taxon>
        <taxon>Pentapetalae</taxon>
        <taxon>rosids</taxon>
        <taxon>malvids</taxon>
        <taxon>Myrtales</taxon>
        <taxon>Myrtaceae</taxon>
        <taxon>Myrtoideae</taxon>
        <taxon>Eucalypteae</taxon>
        <taxon>Eucalyptus</taxon>
    </lineage>
</organism>
<proteinExistence type="predicted"/>
<evidence type="ECO:0000259" key="1">
    <source>
        <dbReference type="Pfam" id="PF09133"/>
    </source>
</evidence>
<dbReference type="InterPro" id="IPR015216">
    <property type="entry name" value="SANTA"/>
</dbReference>
<dbReference type="InterPro" id="IPR053090">
    <property type="entry name" value="Centromere_KNL-2_homolog"/>
</dbReference>
<dbReference type="PANTHER" id="PTHR35311">
    <property type="entry name" value="KINETOCHORE-ASSOCIATED PROTEIN KNL-2 HOMOLOG"/>
    <property type="match status" value="1"/>
</dbReference>
<evidence type="ECO:0000313" key="2">
    <source>
        <dbReference type="EMBL" id="KCW88163.1"/>
    </source>
</evidence>
<dbReference type="InParanoid" id="A0A059DBN5"/>
<dbReference type="Pfam" id="PF09133">
    <property type="entry name" value="SANTA"/>
    <property type="match status" value="1"/>
</dbReference>
<gene>
    <name evidence="2" type="ORF">EUGRSUZ_A00550</name>
</gene>
<dbReference type="PANTHER" id="PTHR35311:SF9">
    <property type="entry name" value="KINETOCHORE-ASSOCIATED PROTEIN KNL-2 HOMOLOG"/>
    <property type="match status" value="1"/>
</dbReference>
<dbReference type="OMA" id="NGRKGYE"/>
<feature type="domain" description="SANTA" evidence="1">
    <location>
        <begin position="26"/>
        <end position="122"/>
    </location>
</feature>
<name>A0A059DBN5_EUCGR</name>
<reference evidence="2" key="1">
    <citation type="submission" date="2013-07" db="EMBL/GenBank/DDBJ databases">
        <title>The genome of Eucalyptus grandis.</title>
        <authorList>
            <person name="Schmutz J."/>
            <person name="Hayes R."/>
            <person name="Myburg A."/>
            <person name="Tuskan G."/>
            <person name="Grattapaglia D."/>
            <person name="Rokhsar D.S."/>
        </authorList>
    </citation>
    <scope>NUCLEOTIDE SEQUENCE</scope>
    <source>
        <tissue evidence="2">Leaf extractions</tissue>
    </source>
</reference>
<protein>
    <recommendedName>
        <fullName evidence="1">SANTA domain-containing protein</fullName>
    </recommendedName>
</protein>
<dbReference type="Gramene" id="KCW88163">
    <property type="protein sequence ID" value="KCW88163"/>
    <property type="gene ID" value="EUGRSUZ_A00550"/>
</dbReference>
<accession>A0A059DBN5</accession>
<sequence>MASSSDPSRSPDDGDDFSASRFRKTVCLHDWWLTQAADDGSQGRTLAVSGFASPKQQSVQQVVRVFKSAPITKRYDFSTLETADGVCVVVSGLINKSRTTESGFSLEIFKHFVFGFPPNWEDCASKCLEKEAKIVTRPGKASFDKGGKRIGKVDEDNSLRNATIVTSRRVTRSGSKSFALSSSRDSSAMMEPNLPNAEVEVTQDSCCSAAVDESKVYSPQKTGGKGKGNVNKNNFCGEPIVFKTPAGSQGSSLISPDSFKRSRSGRILLPRLEFWRNQVAVYAQDRGVAGVQEGPSLILDDGLSP</sequence>
<dbReference type="STRING" id="71139.A0A059DBN5"/>
<dbReference type="eggNOG" id="ENOG502S0VY">
    <property type="taxonomic scope" value="Eukaryota"/>
</dbReference>